<reference evidence="2" key="1">
    <citation type="submission" date="2021-01" db="EMBL/GenBank/DDBJ databases">
        <authorList>
            <person name="Corre E."/>
            <person name="Pelletier E."/>
            <person name="Niang G."/>
            <person name="Scheremetjew M."/>
            <person name="Finn R."/>
            <person name="Kale V."/>
            <person name="Holt S."/>
            <person name="Cochrane G."/>
            <person name="Meng A."/>
            <person name="Brown T."/>
            <person name="Cohen L."/>
        </authorList>
    </citation>
    <scope>NUCLEOTIDE SEQUENCE</scope>
    <source>
        <strain evidence="2">NIES-2562</strain>
    </source>
</reference>
<evidence type="ECO:0000256" key="1">
    <source>
        <dbReference type="SAM" id="MobiDB-lite"/>
    </source>
</evidence>
<proteinExistence type="predicted"/>
<name>A0A7S3DFN0_9EUKA</name>
<dbReference type="EMBL" id="HBIB01028482">
    <property type="protein sequence ID" value="CAE0256304.1"/>
    <property type="molecule type" value="Transcribed_RNA"/>
</dbReference>
<organism evidence="2">
    <name type="scientific">Palpitomonas bilix</name>
    <dbReference type="NCBI Taxonomy" id="652834"/>
    <lineage>
        <taxon>Eukaryota</taxon>
        <taxon>Eukaryota incertae sedis</taxon>
    </lineage>
</organism>
<sequence>MKVCTWAGRALLEAGGVKGYPRRSRFLSPRRVDRLLSSPSLSSAIVDAAVCALNEATTLLDQFVLSLSSPAIVSGHISSPKQGFPRGSREAIAMVDDMSHLVLRLARHSDTCRLIEMKEVEVATILSDIVLKLGSAVSMQSSGFDPSPLSLSGQADLAALAKAWQYITVWPTIVKNPAFSLTLSKKGSLRLVCSTYLQVVRFYEERKGLEVSSSIHNSIDTMGVSLLFLCSLPYEQCLSYVERTLGDVLMHSTLISPTIRAVAKLLLSKPGQVPPSSFSPVSSLAAYLDDFGRRSLKQAGEDAEEMLAKTVQAREYLDVVERVSSHQQFVSNLLKARTAFASSLLTLSSQLGPAISSLSALIQSHLDKIDIAKGRASDDELGRKWGRDEKGGEEEESKDTLALQQQAVCLQRVKSGLECVRAMLKTAIPARGGFGKSD</sequence>
<protein>
    <submittedName>
        <fullName evidence="2">Uncharacterized protein</fullName>
    </submittedName>
</protein>
<gene>
    <name evidence="2" type="ORF">PBIL07802_LOCUS18559</name>
</gene>
<feature type="region of interest" description="Disordered" evidence="1">
    <location>
        <begin position="380"/>
        <end position="399"/>
    </location>
</feature>
<evidence type="ECO:0000313" key="2">
    <source>
        <dbReference type="EMBL" id="CAE0256304.1"/>
    </source>
</evidence>
<accession>A0A7S3DFN0</accession>
<feature type="compositionally biased region" description="Basic and acidic residues" evidence="1">
    <location>
        <begin position="380"/>
        <end position="390"/>
    </location>
</feature>
<dbReference type="AlphaFoldDB" id="A0A7S3DFN0"/>